<dbReference type="GO" id="GO:0005975">
    <property type="term" value="P:carbohydrate metabolic process"/>
    <property type="evidence" value="ECO:0007669"/>
    <property type="project" value="InterPro"/>
</dbReference>
<dbReference type="Pfam" id="PF02782">
    <property type="entry name" value="FGGY_C"/>
    <property type="match status" value="1"/>
</dbReference>
<dbReference type="SUPFAM" id="SSF53067">
    <property type="entry name" value="Actin-like ATPase domain"/>
    <property type="match status" value="2"/>
</dbReference>
<dbReference type="CDD" id="cd07770">
    <property type="entry name" value="ASKHA_NBD_FGGY_GntK"/>
    <property type="match status" value="1"/>
</dbReference>
<name>A0A2T0TPH8_9ACTN</name>
<reference evidence="6 7" key="1">
    <citation type="submission" date="2018-03" db="EMBL/GenBank/DDBJ databases">
        <title>Genomic Encyclopedia of Archaeal and Bacterial Type Strains, Phase II (KMG-II): from individual species to whole genera.</title>
        <authorList>
            <person name="Goeker M."/>
        </authorList>
    </citation>
    <scope>NUCLEOTIDE SEQUENCE [LARGE SCALE GENOMIC DNA]</scope>
    <source>
        <strain evidence="6 7">DSM 45416</strain>
    </source>
</reference>
<protein>
    <submittedName>
        <fullName evidence="6">Gluconokinase</fullName>
    </submittedName>
</protein>
<evidence type="ECO:0000259" key="4">
    <source>
        <dbReference type="Pfam" id="PF00370"/>
    </source>
</evidence>
<dbReference type="PANTHER" id="PTHR43095">
    <property type="entry name" value="SUGAR KINASE"/>
    <property type="match status" value="1"/>
</dbReference>
<gene>
    <name evidence="6" type="ORF">LY71_113124</name>
</gene>
<dbReference type="OrthoDB" id="9782710at2"/>
<evidence type="ECO:0000313" key="7">
    <source>
        <dbReference type="Proteomes" id="UP000239210"/>
    </source>
</evidence>
<dbReference type="GO" id="GO:0016301">
    <property type="term" value="F:kinase activity"/>
    <property type="evidence" value="ECO:0007669"/>
    <property type="project" value="UniProtKB-KW"/>
</dbReference>
<dbReference type="InterPro" id="IPR050406">
    <property type="entry name" value="FGGY_Carb_Kinase"/>
</dbReference>
<evidence type="ECO:0000313" key="6">
    <source>
        <dbReference type="EMBL" id="PRY47622.1"/>
    </source>
</evidence>
<keyword evidence="7" id="KW-1185">Reference proteome</keyword>
<dbReference type="Gene3D" id="3.30.420.40">
    <property type="match status" value="2"/>
</dbReference>
<keyword evidence="3 6" id="KW-0418">Kinase</keyword>
<feature type="domain" description="Carbohydrate kinase FGGY N-terminal" evidence="4">
    <location>
        <begin position="18"/>
        <end position="240"/>
    </location>
</feature>
<dbReference type="Proteomes" id="UP000239210">
    <property type="component" value="Unassembled WGS sequence"/>
</dbReference>
<accession>A0A2T0TPH8</accession>
<dbReference type="PANTHER" id="PTHR43095:SF2">
    <property type="entry name" value="GLUCONOKINASE"/>
    <property type="match status" value="1"/>
</dbReference>
<dbReference type="InterPro" id="IPR018485">
    <property type="entry name" value="FGGY_C"/>
</dbReference>
<dbReference type="PIRSF" id="PIRSF000538">
    <property type="entry name" value="GlpK"/>
    <property type="match status" value="1"/>
</dbReference>
<evidence type="ECO:0000256" key="1">
    <source>
        <dbReference type="ARBA" id="ARBA00009156"/>
    </source>
</evidence>
<organism evidence="6 7">
    <name type="scientific">Geodermatophilus tzadiensis</name>
    <dbReference type="NCBI Taxonomy" id="1137988"/>
    <lineage>
        <taxon>Bacteria</taxon>
        <taxon>Bacillati</taxon>
        <taxon>Actinomycetota</taxon>
        <taxon>Actinomycetes</taxon>
        <taxon>Geodermatophilales</taxon>
        <taxon>Geodermatophilaceae</taxon>
        <taxon>Geodermatophilus</taxon>
    </lineage>
</organism>
<proteinExistence type="inferred from homology"/>
<dbReference type="AlphaFoldDB" id="A0A2T0TPH8"/>
<dbReference type="Pfam" id="PF00370">
    <property type="entry name" value="FGGY_N"/>
    <property type="match status" value="1"/>
</dbReference>
<keyword evidence="2" id="KW-0808">Transferase</keyword>
<evidence type="ECO:0000256" key="3">
    <source>
        <dbReference type="ARBA" id="ARBA00022777"/>
    </source>
</evidence>
<feature type="domain" description="Carbohydrate kinase FGGY C-terminal" evidence="5">
    <location>
        <begin position="303"/>
        <end position="450"/>
    </location>
</feature>
<evidence type="ECO:0000256" key="2">
    <source>
        <dbReference type="ARBA" id="ARBA00022679"/>
    </source>
</evidence>
<sequence>MVGNGRRVALTEAVDPLVLALDVGSTASRGDVYDATGRPVEGGRRKVAHAFRGSSDGASEIDPDQVTDELAGLITQLAAAPLRGRIGGVALDTFASSLVGVGADGGAVTPCYTYADSRCAAQVRALRAELDEADVQQRTGCRLHGSYLPARLRWLRETAPDRFAAVRRWVSLGEYAYLRLLGTTAAGTATAAWTGLLDRRTGRWDPGMLAVAGIEADQLSQVRDPDDPLTAVDADVARRWPALAGARWFAPIADGFASNLGTGAADGTTAAVAAATSGAIRVLVPDIPERIPPGLWCYRVDARRSLLGGALNDVGRVVSWLQDTVALGDAELDRLMTADPDPATPMVLPYLSGKRSTGWAADARAVIAGVSPATSGELLFRGAMEGVALAFARIADQLQTTAASPQRIVASGRVTQELPSWLQILADVLDAPVDPVTVKRTTLRGTAVHALEVLAPDVTRAPVDTGPTLEPVSARLDHYRLRAQRYDDLYRAVIAADPPG</sequence>
<comment type="caution">
    <text evidence="6">The sequence shown here is derived from an EMBL/GenBank/DDBJ whole genome shotgun (WGS) entry which is preliminary data.</text>
</comment>
<dbReference type="InterPro" id="IPR000577">
    <property type="entry name" value="Carb_kinase_FGGY"/>
</dbReference>
<evidence type="ECO:0000259" key="5">
    <source>
        <dbReference type="Pfam" id="PF02782"/>
    </source>
</evidence>
<comment type="similarity">
    <text evidence="1">Belongs to the FGGY kinase family.</text>
</comment>
<dbReference type="InterPro" id="IPR043129">
    <property type="entry name" value="ATPase_NBD"/>
</dbReference>
<dbReference type="InterPro" id="IPR018484">
    <property type="entry name" value="FGGY_N"/>
</dbReference>
<dbReference type="EMBL" id="PVTG01000013">
    <property type="protein sequence ID" value="PRY47622.1"/>
    <property type="molecule type" value="Genomic_DNA"/>
</dbReference>